<name>A0A2D2B0E1_9CAUL</name>
<dbReference type="Pfam" id="PF12802">
    <property type="entry name" value="MarR_2"/>
    <property type="match status" value="1"/>
</dbReference>
<evidence type="ECO:0000313" key="3">
    <source>
        <dbReference type="EMBL" id="ATQ43729.1"/>
    </source>
</evidence>
<dbReference type="Proteomes" id="UP000228945">
    <property type="component" value="Chromosome"/>
</dbReference>
<dbReference type="InterPro" id="IPR000835">
    <property type="entry name" value="HTH_MarR-typ"/>
</dbReference>
<dbReference type="SUPFAM" id="SSF46785">
    <property type="entry name" value="Winged helix' DNA-binding domain"/>
    <property type="match status" value="1"/>
</dbReference>
<organism evidence="3 4">
    <name type="scientific">Caulobacter mirabilis</name>
    <dbReference type="NCBI Taxonomy" id="69666"/>
    <lineage>
        <taxon>Bacteria</taxon>
        <taxon>Pseudomonadati</taxon>
        <taxon>Pseudomonadota</taxon>
        <taxon>Alphaproteobacteria</taxon>
        <taxon>Caulobacterales</taxon>
        <taxon>Caulobacteraceae</taxon>
        <taxon>Caulobacter</taxon>
    </lineage>
</organism>
<dbReference type="PANTHER" id="PTHR33164:SF105">
    <property type="entry name" value="TRANSCRIPTIONAL REPRESSOR PROTEIN-RELATED"/>
    <property type="match status" value="1"/>
</dbReference>
<sequence length="164" mass="17677">MSAPSLPVSFETTAHVRDHCLCLHTQRAARVVARRFDEALRPHGLTNGQFSLLMSLNRPEPPTIAQVASLLGADRTTLTAALKPLVKSGLAAIATDAEDRRARRVSLTPDGNARLAQALDAWTTTHAAVEAELADVNPDRLRAGLDQLSGHAPGPDQNQKERRP</sequence>
<dbReference type="InterPro" id="IPR036390">
    <property type="entry name" value="WH_DNA-bd_sf"/>
</dbReference>
<reference evidence="3 4" key="1">
    <citation type="submission" date="2017-10" db="EMBL/GenBank/DDBJ databases">
        <title>Genome sequence of Caulobacter mirabilis FWC38.</title>
        <authorList>
            <person name="Fiebig A."/>
            <person name="Crosson S."/>
        </authorList>
    </citation>
    <scope>NUCLEOTIDE SEQUENCE [LARGE SCALE GENOMIC DNA]</scope>
    <source>
        <strain evidence="3 4">FWC 38</strain>
    </source>
</reference>
<dbReference type="EMBL" id="CP024201">
    <property type="protein sequence ID" value="ATQ43729.1"/>
    <property type="molecule type" value="Genomic_DNA"/>
</dbReference>
<dbReference type="PANTHER" id="PTHR33164">
    <property type="entry name" value="TRANSCRIPTIONAL REGULATOR, MARR FAMILY"/>
    <property type="match status" value="1"/>
</dbReference>
<dbReference type="GO" id="GO:0003700">
    <property type="term" value="F:DNA-binding transcription factor activity"/>
    <property type="evidence" value="ECO:0007669"/>
    <property type="project" value="InterPro"/>
</dbReference>
<evidence type="ECO:0000259" key="2">
    <source>
        <dbReference type="PROSITE" id="PS50995"/>
    </source>
</evidence>
<dbReference type="InterPro" id="IPR036388">
    <property type="entry name" value="WH-like_DNA-bd_sf"/>
</dbReference>
<dbReference type="PROSITE" id="PS50995">
    <property type="entry name" value="HTH_MARR_2"/>
    <property type="match status" value="1"/>
</dbReference>
<protein>
    <submittedName>
        <fullName evidence="3">MarR family transcriptional regulator</fullName>
    </submittedName>
</protein>
<dbReference type="OrthoDB" id="2287011at2"/>
<dbReference type="RefSeq" id="WP_099622978.1">
    <property type="nucleotide sequence ID" value="NZ_CP024201.1"/>
</dbReference>
<evidence type="ECO:0000256" key="1">
    <source>
        <dbReference type="SAM" id="MobiDB-lite"/>
    </source>
</evidence>
<dbReference type="GO" id="GO:0006950">
    <property type="term" value="P:response to stress"/>
    <property type="evidence" value="ECO:0007669"/>
    <property type="project" value="TreeGrafter"/>
</dbReference>
<dbReference type="AlphaFoldDB" id="A0A2D2B0E1"/>
<keyword evidence="4" id="KW-1185">Reference proteome</keyword>
<evidence type="ECO:0000313" key="4">
    <source>
        <dbReference type="Proteomes" id="UP000228945"/>
    </source>
</evidence>
<feature type="domain" description="HTH marR-type" evidence="2">
    <location>
        <begin position="18"/>
        <end position="150"/>
    </location>
</feature>
<accession>A0A2D2B0E1</accession>
<dbReference type="KEGG" id="cmb:CSW64_15675"/>
<dbReference type="Gene3D" id="1.10.10.10">
    <property type="entry name" value="Winged helix-like DNA-binding domain superfamily/Winged helix DNA-binding domain"/>
    <property type="match status" value="1"/>
</dbReference>
<feature type="region of interest" description="Disordered" evidence="1">
    <location>
        <begin position="138"/>
        <end position="164"/>
    </location>
</feature>
<dbReference type="SMART" id="SM00347">
    <property type="entry name" value="HTH_MARR"/>
    <property type="match status" value="1"/>
</dbReference>
<gene>
    <name evidence="3" type="ORF">CSW64_15675</name>
</gene>
<proteinExistence type="predicted"/>
<dbReference type="InterPro" id="IPR039422">
    <property type="entry name" value="MarR/SlyA-like"/>
</dbReference>